<dbReference type="InterPro" id="IPR026444">
    <property type="entry name" value="Secre_tail"/>
</dbReference>
<evidence type="ECO:0000256" key="1">
    <source>
        <dbReference type="ARBA" id="ARBA00022729"/>
    </source>
</evidence>
<dbReference type="STRING" id="1341154.FCR2A7T_27080"/>
<evidence type="ECO:0000313" key="5">
    <source>
        <dbReference type="Proteomes" id="UP000319848"/>
    </source>
</evidence>
<dbReference type="RefSeq" id="WP_023571799.1">
    <property type="nucleotide sequence ID" value="NZ_AVBI01000019.1"/>
</dbReference>
<feature type="signal peptide" evidence="2">
    <location>
        <begin position="1"/>
        <end position="20"/>
    </location>
</feature>
<evidence type="ECO:0000259" key="3">
    <source>
        <dbReference type="PROSITE" id="PS50853"/>
    </source>
</evidence>
<dbReference type="SUPFAM" id="SSF49265">
    <property type="entry name" value="Fibronectin type III"/>
    <property type="match status" value="1"/>
</dbReference>
<dbReference type="EMBL" id="VLKQ01000001">
    <property type="protein sequence ID" value="TWI15048.1"/>
    <property type="molecule type" value="Genomic_DNA"/>
</dbReference>
<dbReference type="InterPro" id="IPR013783">
    <property type="entry name" value="Ig-like_fold"/>
</dbReference>
<feature type="domain" description="Fibronectin type-III" evidence="3">
    <location>
        <begin position="510"/>
        <end position="598"/>
    </location>
</feature>
<dbReference type="Pfam" id="PF18962">
    <property type="entry name" value="Por_Secre_tail"/>
    <property type="match status" value="1"/>
</dbReference>
<comment type="caution">
    <text evidence="4">The sequence shown here is derived from an EMBL/GenBank/DDBJ whole genome shotgun (WGS) entry which is preliminary data.</text>
</comment>
<gene>
    <name evidence="4" type="ORF">IP98_00030</name>
</gene>
<dbReference type="Proteomes" id="UP000319848">
    <property type="component" value="Unassembled WGS sequence"/>
</dbReference>
<evidence type="ECO:0000313" key="4">
    <source>
        <dbReference type="EMBL" id="TWI15048.1"/>
    </source>
</evidence>
<dbReference type="InterPro" id="IPR003961">
    <property type="entry name" value="FN3_dom"/>
</dbReference>
<dbReference type="NCBIfam" id="TIGR04183">
    <property type="entry name" value="Por_Secre_tail"/>
    <property type="match status" value="1"/>
</dbReference>
<evidence type="ECO:0000256" key="2">
    <source>
        <dbReference type="SAM" id="SignalP"/>
    </source>
</evidence>
<proteinExistence type="predicted"/>
<keyword evidence="5" id="KW-1185">Reference proteome</keyword>
<name>V6RXV7_9FLAO</name>
<organism evidence="4 5">
    <name type="scientific">Flavobacterium cauense R2A-7</name>
    <dbReference type="NCBI Taxonomy" id="1341154"/>
    <lineage>
        <taxon>Bacteria</taxon>
        <taxon>Pseudomonadati</taxon>
        <taxon>Bacteroidota</taxon>
        <taxon>Flavobacteriia</taxon>
        <taxon>Flavobacteriales</taxon>
        <taxon>Flavobacteriaceae</taxon>
        <taxon>Flavobacterium</taxon>
    </lineage>
</organism>
<dbReference type="PROSITE" id="PS50853">
    <property type="entry name" value="FN3"/>
    <property type="match status" value="1"/>
</dbReference>
<dbReference type="InterPro" id="IPR036116">
    <property type="entry name" value="FN3_sf"/>
</dbReference>
<dbReference type="AlphaFoldDB" id="V6RXV7"/>
<protein>
    <submittedName>
        <fullName evidence="4">Putative secreted protein (Por secretion system target)</fullName>
    </submittedName>
</protein>
<dbReference type="OrthoDB" id="1412023at2"/>
<accession>V6RXV7</accession>
<sequence>MKKITLLMALLMFAITGSYAQSASTYAFSNSMGTYTEMSGAATLLTAVRADSYLSPAQNIGFTFVYEGVNYTQFKMGSNGFISLNTTGTAVLTTNDLSTANATSRPIIAPLWDDLDGATPASSVAGYEVTGSAPNRVLTVEWRNWEWNWNSGATPVISFQVKLYETTNVIEFVYRQEATNVASGSATIGIGSATGSGAGSYLNLTSVSTPAVSSTTSTTNISTKPATGQIFTFTPPPACAGTPVAGTASPVSQTLISGQASAALSITGQTTGVSGLSYQWEQSTDGGSNWANAVGGTGATTLSYTPPVYAGTPIQYRLKITCTTSGLFAYSSVASIVSCGAVTSLPWTENFDGLTTLGTTNFPSCWFKEIGDWSSSNATTYNTARSGANYIRNAWSSTNEYIWTVGFDLTAGTSYDFSTFVQGDGGTGWVVDMFYNTSASSVGATQLGGSYNVPGSGTIAIQSYAEVKRTFVPSSSGTYYFAVRVNQPSSSPWYVAFDDFKLELTPACPSPSGLAVNSITDASASITWTATSGNYQYVIDQVATAPAGAGTNLAGETYDAASLNPVTTYYFHVRTDCGSGTYSAWSTVSFTTLATPPANDDCTNAVALTPGGVYSDNPVDGTNAGATTSSQTAPTTCFGFSGGDVWYSVVVPASGNITIETGTPVGGGAGIDTVITAYSGDCAFPTQIGCDDDGATEFAVGFSKLSLTGQTPGNTILIRAYEYNNDAVGNFGISAYDASLSTGSFDSASFRAYPNPVKDMLNLSYSSDITSVEVYNMLGQNVMTKTLNASQGQIDLSNLNAGNYIVKVTADGLVKTIKVVKQ</sequence>
<reference evidence="4 5" key="1">
    <citation type="journal article" date="2015" name="Stand. Genomic Sci.">
        <title>Genomic Encyclopedia of Bacterial and Archaeal Type Strains, Phase III: the genomes of soil and plant-associated and newly described type strains.</title>
        <authorList>
            <person name="Whitman W.B."/>
            <person name="Woyke T."/>
            <person name="Klenk H.P."/>
            <person name="Zhou Y."/>
            <person name="Lilburn T.G."/>
            <person name="Beck B.J."/>
            <person name="De Vos P."/>
            <person name="Vandamme P."/>
            <person name="Eisen J.A."/>
            <person name="Garrity G."/>
            <person name="Hugenholtz P."/>
            <person name="Kyrpides N.C."/>
        </authorList>
    </citation>
    <scope>NUCLEOTIDE SEQUENCE [LARGE SCALE GENOMIC DNA]</scope>
    <source>
        <strain evidence="4 5">CGMCC 1.7270</strain>
    </source>
</reference>
<dbReference type="Gene3D" id="2.60.40.10">
    <property type="entry name" value="Immunoglobulins"/>
    <property type="match status" value="1"/>
</dbReference>
<feature type="chain" id="PRO_5030178622" evidence="2">
    <location>
        <begin position="21"/>
        <end position="822"/>
    </location>
</feature>
<keyword evidence="1 2" id="KW-0732">Signal</keyword>